<dbReference type="PATRIC" id="fig|1411148.3.peg.1929"/>
<proteinExistence type="predicted"/>
<reference evidence="2 3" key="1">
    <citation type="submission" date="2013-11" db="EMBL/GenBank/DDBJ databases">
        <title>Single cell genomics of uncultured Tannerella BU063 (oral taxon 286).</title>
        <authorList>
            <person name="Beall C.J."/>
            <person name="Campbell A.G."/>
            <person name="Griffen A.L."/>
            <person name="Podar M."/>
            <person name="Leys E.J."/>
        </authorList>
    </citation>
    <scope>NUCLEOTIDE SEQUENCE [LARGE SCALE GENOMIC DNA]</scope>
    <source>
        <strain evidence="2">Cell 2</strain>
    </source>
</reference>
<evidence type="ECO:0000256" key="1">
    <source>
        <dbReference type="SAM" id="Coils"/>
    </source>
</evidence>
<keyword evidence="1" id="KW-0175">Coiled coil</keyword>
<dbReference type="EMBL" id="AYUF01000492">
    <property type="protein sequence ID" value="ETK00977.1"/>
    <property type="molecule type" value="Genomic_DNA"/>
</dbReference>
<evidence type="ECO:0008006" key="4">
    <source>
        <dbReference type="Google" id="ProtNLM"/>
    </source>
</evidence>
<accession>W2C3B7</accession>
<evidence type="ECO:0000313" key="3">
    <source>
        <dbReference type="Proteomes" id="UP000018837"/>
    </source>
</evidence>
<gene>
    <name evidence="2" type="ORF">N425_11740</name>
</gene>
<organism evidence="2 3">
    <name type="scientific">Tannerella sp. oral taxon BU063 isolate Cell 2</name>
    <dbReference type="NCBI Taxonomy" id="1411148"/>
    <lineage>
        <taxon>Bacteria</taxon>
        <taxon>Pseudomonadati</taxon>
        <taxon>Bacteroidota</taxon>
        <taxon>Bacteroidia</taxon>
        <taxon>Bacteroidales</taxon>
        <taxon>Tannerellaceae</taxon>
        <taxon>Tannerella</taxon>
    </lineage>
</organism>
<protein>
    <recommendedName>
        <fullName evidence="4">Lipoprotein</fullName>
    </recommendedName>
</protein>
<dbReference type="Proteomes" id="UP000018837">
    <property type="component" value="Unassembled WGS sequence"/>
</dbReference>
<comment type="caution">
    <text evidence="2">The sequence shown here is derived from an EMBL/GenBank/DDBJ whole genome shotgun (WGS) entry which is preliminary data.</text>
</comment>
<sequence>MKRIVLFLLSTALLTASCVENSSEYQKLKSENEELKADKAKSTEELNEMLSTLNDIQTDIQSIKDAEQYLKIEPTSGEMNANKKEQIRNNMKLIAETLKNNREQLNALQEKLKKSNIQSSALQKTIDRISKELNEKAEMIASLQEELAKKDIRIKELDDIVANLNQNVETLNATSAEQTKKINEQDKQLHRAYYCFGTKKELKDQNILTGGGLFSKSKMAKENFNEDYFISIDTREVTSIPLYARKATVRSSHPENSYRFVKDAEGNLTLEIVNAKSFWSMSKYLVVEVG</sequence>
<dbReference type="AlphaFoldDB" id="W2C3B7"/>
<evidence type="ECO:0000313" key="2">
    <source>
        <dbReference type="EMBL" id="ETK00977.1"/>
    </source>
</evidence>
<feature type="coiled-coil region" evidence="1">
    <location>
        <begin position="84"/>
        <end position="181"/>
    </location>
</feature>
<feature type="coiled-coil region" evidence="1">
    <location>
        <begin position="18"/>
        <end position="52"/>
    </location>
</feature>
<name>W2C3B7_9BACT</name>
<dbReference type="PROSITE" id="PS51257">
    <property type="entry name" value="PROKAR_LIPOPROTEIN"/>
    <property type="match status" value="1"/>
</dbReference>